<name>A0A117R8L9_9ACTN</name>
<dbReference type="EMBL" id="LMWX01000066">
    <property type="protein sequence ID" value="KUN77071.1"/>
    <property type="molecule type" value="Genomic_DNA"/>
</dbReference>
<feature type="transmembrane region" description="Helical" evidence="1">
    <location>
        <begin position="69"/>
        <end position="89"/>
    </location>
</feature>
<keyword evidence="3" id="KW-1185">Reference proteome</keyword>
<dbReference type="Proteomes" id="UP000053024">
    <property type="component" value="Unassembled WGS sequence"/>
</dbReference>
<dbReference type="AlphaFoldDB" id="A0A117R8L9"/>
<keyword evidence="1" id="KW-0472">Membrane</keyword>
<keyword evidence="1" id="KW-0812">Transmembrane</keyword>
<proteinExistence type="predicted"/>
<dbReference type="OrthoDB" id="4255615at2"/>
<evidence type="ECO:0000313" key="2">
    <source>
        <dbReference type="EMBL" id="KUN77071.1"/>
    </source>
</evidence>
<protein>
    <submittedName>
        <fullName evidence="2">Uncharacterized protein</fullName>
    </submittedName>
</protein>
<sequence length="100" mass="10527">MGAGVALGALLIASGIASLRTGWVPPWVRRRVTRPRLFGVGALLVGTPEVVQGLLYFQSAFALSWEVRFLGGNLLTFAGLALLVAGHMLPPKAAGHRDGH</sequence>
<evidence type="ECO:0000313" key="3">
    <source>
        <dbReference type="Proteomes" id="UP000053024"/>
    </source>
</evidence>
<feature type="transmembrane region" description="Helical" evidence="1">
    <location>
        <begin position="37"/>
        <end position="57"/>
    </location>
</feature>
<evidence type="ECO:0000256" key="1">
    <source>
        <dbReference type="SAM" id="Phobius"/>
    </source>
</evidence>
<dbReference type="STRING" id="285568.AQJ66_34240"/>
<organism evidence="2 3">
    <name type="scientific">Streptomyces bungoensis</name>
    <dbReference type="NCBI Taxonomy" id="285568"/>
    <lineage>
        <taxon>Bacteria</taxon>
        <taxon>Bacillati</taxon>
        <taxon>Actinomycetota</taxon>
        <taxon>Actinomycetes</taxon>
        <taxon>Kitasatosporales</taxon>
        <taxon>Streptomycetaceae</taxon>
        <taxon>Streptomyces</taxon>
    </lineage>
</organism>
<reference evidence="2 3" key="1">
    <citation type="submission" date="2015-10" db="EMBL/GenBank/DDBJ databases">
        <title>Draft genome sequence of Streptomyces bungoensis DSM 41781, type strain for the species Streptomyces bungoensis.</title>
        <authorList>
            <person name="Ruckert C."/>
            <person name="Winkler A."/>
            <person name="Kalinowski J."/>
            <person name="Kampfer P."/>
            <person name="Glaeser S."/>
        </authorList>
    </citation>
    <scope>NUCLEOTIDE SEQUENCE [LARGE SCALE GENOMIC DNA]</scope>
    <source>
        <strain evidence="2 3">DSM 41781</strain>
    </source>
</reference>
<accession>A0A117R8L9</accession>
<keyword evidence="1" id="KW-1133">Transmembrane helix</keyword>
<comment type="caution">
    <text evidence="2">The sequence shown here is derived from an EMBL/GenBank/DDBJ whole genome shotgun (WGS) entry which is preliminary data.</text>
</comment>
<gene>
    <name evidence="2" type="ORF">AQJ66_34240</name>
</gene>